<proteinExistence type="predicted"/>
<name>A0A0A2G6Q9_9PORP</name>
<organism evidence="1 2">
    <name type="scientific">Porphyromonas gingivicanis</name>
    <dbReference type="NCBI Taxonomy" id="266762"/>
    <lineage>
        <taxon>Bacteria</taxon>
        <taxon>Pseudomonadati</taxon>
        <taxon>Bacteroidota</taxon>
        <taxon>Bacteroidia</taxon>
        <taxon>Bacteroidales</taxon>
        <taxon>Porphyromonadaceae</taxon>
        <taxon>Porphyromonas</taxon>
    </lineage>
</organism>
<keyword evidence="2" id="KW-1185">Reference proteome</keyword>
<dbReference type="EMBL" id="JQZW01000003">
    <property type="protein sequence ID" value="KGN98901.1"/>
    <property type="molecule type" value="Genomic_DNA"/>
</dbReference>
<protein>
    <submittedName>
        <fullName evidence="1">Uncharacterized protein</fullName>
    </submittedName>
</protein>
<comment type="caution">
    <text evidence="1">The sequence shown here is derived from an EMBL/GenBank/DDBJ whole genome shotgun (WGS) entry which is preliminary data.</text>
</comment>
<evidence type="ECO:0000313" key="1">
    <source>
        <dbReference type="EMBL" id="KGN98901.1"/>
    </source>
</evidence>
<dbReference type="Proteomes" id="UP000030134">
    <property type="component" value="Unassembled WGS sequence"/>
</dbReference>
<gene>
    <name evidence="1" type="ORF">HQ36_01825</name>
</gene>
<evidence type="ECO:0000313" key="2">
    <source>
        <dbReference type="Proteomes" id="UP000030134"/>
    </source>
</evidence>
<reference evidence="1 2" key="1">
    <citation type="submission" date="2014-08" db="EMBL/GenBank/DDBJ databases">
        <title>Porphyromonas gingivicanis strain:COT-022_OH1391 Genome sequencing.</title>
        <authorList>
            <person name="Wallis C."/>
            <person name="Deusch O."/>
            <person name="O'Flynn C."/>
            <person name="Davis I."/>
            <person name="Jospin G."/>
            <person name="Darling A.E."/>
            <person name="Coil D.A."/>
            <person name="Alexiev A."/>
            <person name="Horsfall A."/>
            <person name="Kirkwood N."/>
            <person name="Harris S."/>
            <person name="Eisen J.A."/>
        </authorList>
    </citation>
    <scope>NUCLEOTIDE SEQUENCE [LARGE SCALE GENOMIC DNA]</scope>
    <source>
        <strain evidence="2">COT-022 OH1391</strain>
    </source>
</reference>
<dbReference type="STRING" id="266762.HQ36_01825"/>
<dbReference type="AlphaFoldDB" id="A0A0A2G6Q9"/>
<sequence length="89" mass="10629">MYDSQNRCKVKHLAIDIKIRRKGAFGSFPFLEKRSNVDSLLCVSLLFYRLYIAMKDSFLFSYGKTRILTINDLYRIVFIGDFFVFFYKD</sequence>
<accession>A0A0A2G6Q9</accession>